<dbReference type="PANTHER" id="PTHR34184">
    <property type="entry name" value="UPF0718 PROTEIN YCGR"/>
    <property type="match status" value="1"/>
</dbReference>
<name>A0A2W5A432_9BACT</name>
<reference evidence="8 9" key="1">
    <citation type="submission" date="2017-08" db="EMBL/GenBank/DDBJ databases">
        <title>Infants hospitalized years apart are colonized by the same room-sourced microbial strains.</title>
        <authorList>
            <person name="Brooks B."/>
            <person name="Olm M.R."/>
            <person name="Firek B.A."/>
            <person name="Baker R."/>
            <person name="Thomas B.C."/>
            <person name="Morowitz M.J."/>
            <person name="Banfield J.F."/>
        </authorList>
    </citation>
    <scope>NUCLEOTIDE SEQUENCE [LARGE SCALE GENOMIC DNA]</scope>
    <source>
        <strain evidence="8">S2_018_000_R2_104</strain>
    </source>
</reference>
<keyword evidence="4 7" id="KW-0812">Transmembrane</keyword>
<evidence type="ECO:0000256" key="3">
    <source>
        <dbReference type="ARBA" id="ARBA00022475"/>
    </source>
</evidence>
<evidence type="ECO:0000256" key="7">
    <source>
        <dbReference type="SAM" id="Phobius"/>
    </source>
</evidence>
<evidence type="ECO:0000313" key="8">
    <source>
        <dbReference type="EMBL" id="PZO88286.1"/>
    </source>
</evidence>
<feature type="transmembrane region" description="Helical" evidence="7">
    <location>
        <begin position="174"/>
        <end position="195"/>
    </location>
</feature>
<evidence type="ECO:0000313" key="9">
    <source>
        <dbReference type="Proteomes" id="UP000249557"/>
    </source>
</evidence>
<dbReference type="Proteomes" id="UP000249557">
    <property type="component" value="Unassembled WGS sequence"/>
</dbReference>
<feature type="transmembrane region" description="Helical" evidence="7">
    <location>
        <begin position="306"/>
        <end position="324"/>
    </location>
</feature>
<dbReference type="InterPro" id="IPR005524">
    <property type="entry name" value="DUF318"/>
</dbReference>
<feature type="transmembrane region" description="Helical" evidence="7">
    <location>
        <begin position="277"/>
        <end position="294"/>
    </location>
</feature>
<sequence>MSSCCKPEPKKTPSCCAPAQDGHEGHGHAKGLDWMMLICTPLILIPYLLAVFDAPVIHQYGWLHTYAHSTHEFVNATWWGVLLGIVFLALLARVPREFVMSILGTNKGMKGLWRAIGAGVLLDLCSHGILMVGAKFYERGASVGQVMAFLIASPWNSISLTFILIAMVGFKLTALFLVLSVVIAFISGVIFDALVKRGTLPENPNTFDMPENFQFMPEAKKALATVRWTPSFIWSLTKQGAVESKMVIRWLLLGIVIASVLRVFFDPASFETYFGPTVIGMMATLFFATVLEVCSEGSSPIAADLVTRAGAPGNAFAFLMAGVSTDYTEVMVLREATKSWKIALFLPLVTLPQVIILAIIMNMALT</sequence>
<dbReference type="Pfam" id="PF03773">
    <property type="entry name" value="ArsP_1"/>
    <property type="match status" value="1"/>
</dbReference>
<evidence type="ECO:0000256" key="1">
    <source>
        <dbReference type="ARBA" id="ARBA00004651"/>
    </source>
</evidence>
<keyword evidence="3" id="KW-1003">Cell membrane</keyword>
<comment type="caution">
    <text evidence="8">The sequence shown here is derived from an EMBL/GenBank/DDBJ whole genome shotgun (WGS) entry which is preliminary data.</text>
</comment>
<dbReference type="AlphaFoldDB" id="A0A2W5A432"/>
<feature type="transmembrane region" description="Helical" evidence="7">
    <location>
        <begin position="73"/>
        <end position="92"/>
    </location>
</feature>
<dbReference type="GO" id="GO:0005886">
    <property type="term" value="C:plasma membrane"/>
    <property type="evidence" value="ECO:0007669"/>
    <property type="project" value="UniProtKB-SubCell"/>
</dbReference>
<dbReference type="PANTHER" id="PTHR34184:SF4">
    <property type="entry name" value="UPF0718 PROTEIN YCGR"/>
    <property type="match status" value="1"/>
</dbReference>
<keyword evidence="5 7" id="KW-1133">Transmembrane helix</keyword>
<accession>A0A2W5A432</accession>
<feature type="transmembrane region" description="Helical" evidence="7">
    <location>
        <begin position="34"/>
        <end position="52"/>
    </location>
</feature>
<dbReference type="EMBL" id="QFNK01000022">
    <property type="protein sequence ID" value="PZO88286.1"/>
    <property type="molecule type" value="Genomic_DNA"/>
</dbReference>
<feature type="transmembrane region" description="Helical" evidence="7">
    <location>
        <begin position="146"/>
        <end position="168"/>
    </location>
</feature>
<feature type="transmembrane region" description="Helical" evidence="7">
    <location>
        <begin position="247"/>
        <end position="265"/>
    </location>
</feature>
<organism evidence="8 9">
    <name type="scientific">Micavibrio aeruginosavorus</name>
    <dbReference type="NCBI Taxonomy" id="349221"/>
    <lineage>
        <taxon>Bacteria</taxon>
        <taxon>Pseudomonadati</taxon>
        <taxon>Bdellovibrionota</taxon>
        <taxon>Bdellovibrionia</taxon>
        <taxon>Bdellovibrionales</taxon>
        <taxon>Pseudobdellovibrionaceae</taxon>
        <taxon>Micavibrio</taxon>
    </lineage>
</organism>
<protein>
    <submittedName>
        <fullName evidence="8">ATPase</fullName>
    </submittedName>
</protein>
<evidence type="ECO:0000256" key="2">
    <source>
        <dbReference type="ARBA" id="ARBA00006386"/>
    </source>
</evidence>
<evidence type="ECO:0000256" key="4">
    <source>
        <dbReference type="ARBA" id="ARBA00022692"/>
    </source>
</evidence>
<feature type="transmembrane region" description="Helical" evidence="7">
    <location>
        <begin position="344"/>
        <end position="365"/>
    </location>
</feature>
<keyword evidence="6 7" id="KW-0472">Membrane</keyword>
<comment type="similarity">
    <text evidence="2">Belongs to the UPF0718 family.</text>
</comment>
<proteinExistence type="inferred from homology"/>
<comment type="subcellular location">
    <subcellularLocation>
        <location evidence="1">Cell membrane</location>
        <topology evidence="1">Multi-pass membrane protein</topology>
    </subcellularLocation>
</comment>
<feature type="transmembrane region" description="Helical" evidence="7">
    <location>
        <begin position="112"/>
        <end position="134"/>
    </location>
</feature>
<evidence type="ECO:0000256" key="6">
    <source>
        <dbReference type="ARBA" id="ARBA00023136"/>
    </source>
</evidence>
<dbReference type="InterPro" id="IPR052923">
    <property type="entry name" value="UPF0718"/>
</dbReference>
<gene>
    <name evidence="8" type="ORF">DI626_02100</name>
</gene>
<evidence type="ECO:0000256" key="5">
    <source>
        <dbReference type="ARBA" id="ARBA00022989"/>
    </source>
</evidence>